<protein>
    <submittedName>
        <fullName evidence="1">Uncharacterized protein</fullName>
    </submittedName>
</protein>
<evidence type="ECO:0000313" key="1">
    <source>
        <dbReference type="EMBL" id="CAD9279000.1"/>
    </source>
</evidence>
<organism evidence="1">
    <name type="scientific">Grammatophora oceanica</name>
    <dbReference type="NCBI Taxonomy" id="210454"/>
    <lineage>
        <taxon>Eukaryota</taxon>
        <taxon>Sar</taxon>
        <taxon>Stramenopiles</taxon>
        <taxon>Ochrophyta</taxon>
        <taxon>Bacillariophyta</taxon>
        <taxon>Fragilariophyceae</taxon>
        <taxon>Fragilariophycidae</taxon>
        <taxon>Rhabdonematales</taxon>
        <taxon>Grammatophoraceae</taxon>
        <taxon>Grammatophora</taxon>
    </lineage>
</organism>
<dbReference type="AlphaFoldDB" id="A0A7S1Y476"/>
<proteinExistence type="predicted"/>
<dbReference type="EMBL" id="HBGK01015494">
    <property type="protein sequence ID" value="CAD9279000.1"/>
    <property type="molecule type" value="Transcribed_RNA"/>
</dbReference>
<name>A0A7S1Y476_9STRA</name>
<gene>
    <name evidence="1" type="ORF">GOCE00092_LOCUS7909</name>
</gene>
<reference evidence="1" key="1">
    <citation type="submission" date="2021-01" db="EMBL/GenBank/DDBJ databases">
        <authorList>
            <person name="Corre E."/>
            <person name="Pelletier E."/>
            <person name="Niang G."/>
            <person name="Scheremetjew M."/>
            <person name="Finn R."/>
            <person name="Kale V."/>
            <person name="Holt S."/>
            <person name="Cochrane G."/>
            <person name="Meng A."/>
            <person name="Brown T."/>
            <person name="Cohen L."/>
        </authorList>
    </citation>
    <scope>NUCLEOTIDE SEQUENCE</scope>
    <source>
        <strain evidence="1">CCMP 410</strain>
    </source>
</reference>
<sequence length="253" mass="29411">MIWRLIIVRVLMRRTMMTKRRRRTKRRRMKNVGHSIELDRCCYADEECLFVLKKQVKEQIVEEKKVTWGRHVEVLQHRGEFGRTYHMELETFEKLVEILRPSVTLDAMKSSSSTQGESIPIYPELVVAVGLRWLGGGKYCDVDCHILCSSCVSSLVCRSFAHLPTVRADVQPCSLQRLPSRIKFESRMLMQTWIPTTKMRRARRTLASQPVRWCDIGMSDAFMRETTKRSFSSGELRSTGSCNETHVLSHGKE</sequence>
<accession>A0A7S1Y476</accession>